<evidence type="ECO:0000259" key="7">
    <source>
        <dbReference type="PROSITE" id="PS51671"/>
    </source>
</evidence>
<dbReference type="PIRSF" id="PIRSF006288">
    <property type="entry name" value="PII_uridyltransf"/>
    <property type="match status" value="1"/>
</dbReference>
<dbReference type="Pfam" id="PF08335">
    <property type="entry name" value="GlnD_UR_UTase"/>
    <property type="match status" value="1"/>
</dbReference>
<dbReference type="HAMAP" id="MF_00277">
    <property type="entry name" value="PII_uridylyl_transf"/>
    <property type="match status" value="1"/>
</dbReference>
<gene>
    <name evidence="6" type="primary">glnD</name>
    <name evidence="9" type="ORF">Fuma_00423</name>
</gene>
<sequence>MSDTSTVELDCSNIQARREFLKKLRTEVAARHAAGEAGIDICNWYSDQLDELLRLMMGVHLTSSGIVEGAQFSVICVGGNGRRRPAPYSDIDLLLVASARMASSFEPILSAFVRDCWDTGFQLGHSIRTPNDVVQFAKQDVPFATSLVDMRYLMGDRTLFDSVYELVQKKVFRDPVDRFVDACVAARREDWLARGNSVNQLEPDIKRSPGGLRDLHLLRWVAFAQFGDSDPSTLLEHSAIRTQELAALSQADEFLTSLRLDLHCRAGLKQDVLTRDLQLEIVRSRGETNSDKRKAVEIFMQEYFLRTSQVAEIARRVTETEQRPTLFGRLKNVIVSARVPDGLTILDGVLSASDEFAAQMKKTPDTVMDVFEAAAEQQVVLSADLRRIIGKLASRLPAEPSRKSCSQFRTILRSASGLPLTLRAMFETNVLDWLIPAIGEIRCLMQFNHYHSFTVDEHTLKTIDEVVKFVDDDSALGTAYNSVRHKATLHTALILHDIGKGRDGDHSLIGEQIAEDVALRLQTPENKKRMMMFLVRYHLTMPDLAFRRDVTDQALLVDFARLVGAPELLRMLYVLSAADIKAVGPDVWTDWKGELLADLYNRTMLILSGRPINHLERERLQLVREHVRSSIVPVRAPDTDSVVTDIIVEEKEAFPEWIDRQLDALPPFYLMTESPDRIARDLDVIQQLGRDEVKIEGAYDPEMDTVTFRIFAGGDHEANSFHRVAGVLSGLRMDIHSVQTCTTAGSTLIASFLVSDNDFIGKVAEHRIKEVCDTLSDVLTGRTTVDHVFRRSGLFRLTRKVHALAPVDPRVSVDNDCSEHYTVIDVFAQDSPGLLYTLALTLHQHGLSVELARIATNVDQVVDVFYVADQNGCKLESEEKIEELKAAMMQELWDLRRDWESG</sequence>
<comment type="function">
    <text evidence="6">Modifies, by uridylylation and deuridylylation, the PII regulatory proteins (GlnB and homologs), in response to the nitrogen status of the cell that GlnD senses through the glutamine level. Under low glutamine levels, catalyzes the conversion of the PII proteins and UTP to PII-UMP and PPi, while under higher glutamine levels, GlnD hydrolyzes PII-UMP to PII and UMP (deuridylylation). Thus, controls uridylylation state and activity of the PII proteins, and plays an important role in the regulation of nitrogen metabolism.</text>
</comment>
<dbReference type="STRING" id="1891926.Fuma_00423"/>
<dbReference type="Gene3D" id="1.10.3090.10">
    <property type="entry name" value="cca-adding enzyme, domain 2"/>
    <property type="match status" value="1"/>
</dbReference>
<dbReference type="InterPro" id="IPR045865">
    <property type="entry name" value="ACT-like_dom_sf"/>
</dbReference>
<dbReference type="InterPro" id="IPR006674">
    <property type="entry name" value="HD_domain"/>
</dbReference>
<comment type="caution">
    <text evidence="6">Lacks conserved residue(s) required for the propagation of feature annotation.</text>
</comment>
<dbReference type="InterPro" id="IPR013546">
    <property type="entry name" value="PII_UdlTrfase/GS_AdlTrfase"/>
</dbReference>
<dbReference type="EC" id="3.1.4.-" evidence="6"/>
<keyword evidence="5 6" id="KW-0511">Multifunctional enzyme</keyword>
<dbReference type="NCBIfam" id="TIGR01693">
    <property type="entry name" value="UTase_glnD"/>
    <property type="match status" value="1"/>
</dbReference>
<dbReference type="EMBL" id="CP017641">
    <property type="protein sequence ID" value="APZ90839.1"/>
    <property type="molecule type" value="Genomic_DNA"/>
</dbReference>
<dbReference type="InterPro" id="IPR010043">
    <property type="entry name" value="UTase/UR"/>
</dbReference>
<feature type="domain" description="ACT" evidence="7">
    <location>
        <begin position="709"/>
        <end position="786"/>
    </location>
</feature>
<evidence type="ECO:0000313" key="9">
    <source>
        <dbReference type="EMBL" id="APZ90839.1"/>
    </source>
</evidence>
<evidence type="ECO:0000256" key="6">
    <source>
        <dbReference type="HAMAP-Rule" id="MF_00277"/>
    </source>
</evidence>
<comment type="domain">
    <text evidence="6">Has four distinct domains: an N-terminal nucleotidyltransferase (NT) domain responsible for UTase activity, a central HD domain that encodes UR activity, and two C-terminal ACT domains that seem to have a role in glutamine sensing.</text>
</comment>
<protein>
    <recommendedName>
        <fullName evidence="6">Bifunctional uridylyltransferase/uridylyl-removing enzyme</fullName>
        <shortName evidence="6">UTase/UR</shortName>
    </recommendedName>
    <alternativeName>
        <fullName evidence="6">Bifunctional [protein-PII] modification enzyme</fullName>
    </alternativeName>
    <alternativeName>
        <fullName evidence="6">Bifunctional nitrogen sensor protein</fullName>
    </alternativeName>
    <domain>
        <recommendedName>
            <fullName evidence="6">[Protein-PII] uridylyltransferase</fullName>
            <shortName evidence="6">PII uridylyltransferase</shortName>
            <shortName evidence="6">UTase</shortName>
            <ecNumber evidence="6">2.7.7.59</ecNumber>
        </recommendedName>
    </domain>
    <domain>
        <recommendedName>
            <fullName evidence="6">[Protein-PII]-UMP uridylyl-removing enzyme</fullName>
            <shortName evidence="6">UR</shortName>
            <ecNumber evidence="6">3.1.4.-</ecNumber>
        </recommendedName>
    </domain>
</protein>
<comment type="catalytic activity">
    <reaction evidence="6">
        <text>[protein-PII]-L-tyrosine + UTP = [protein-PII]-uridylyl-L-tyrosine + diphosphate</text>
        <dbReference type="Rhea" id="RHEA:13673"/>
        <dbReference type="Rhea" id="RHEA-COMP:12147"/>
        <dbReference type="Rhea" id="RHEA-COMP:12148"/>
        <dbReference type="ChEBI" id="CHEBI:33019"/>
        <dbReference type="ChEBI" id="CHEBI:46398"/>
        <dbReference type="ChEBI" id="CHEBI:46858"/>
        <dbReference type="ChEBI" id="CHEBI:90602"/>
        <dbReference type="EC" id="2.7.7.59"/>
    </reaction>
</comment>
<dbReference type="PROSITE" id="PS51831">
    <property type="entry name" value="HD"/>
    <property type="match status" value="1"/>
</dbReference>
<dbReference type="InterPro" id="IPR002912">
    <property type="entry name" value="ACT_dom"/>
</dbReference>
<keyword evidence="3 6" id="KW-0378">Hydrolase</keyword>
<evidence type="ECO:0000313" key="10">
    <source>
        <dbReference type="Proteomes" id="UP000187735"/>
    </source>
</evidence>
<evidence type="ECO:0000259" key="8">
    <source>
        <dbReference type="PROSITE" id="PS51831"/>
    </source>
</evidence>
<dbReference type="AlphaFoldDB" id="A0A1P8W9W0"/>
<keyword evidence="10" id="KW-1185">Reference proteome</keyword>
<dbReference type="SUPFAM" id="SSF55021">
    <property type="entry name" value="ACT-like"/>
    <property type="match status" value="1"/>
</dbReference>
<evidence type="ECO:0000256" key="1">
    <source>
        <dbReference type="ARBA" id="ARBA00022679"/>
    </source>
</evidence>
<feature type="domain" description="HD" evidence="8">
    <location>
        <begin position="455"/>
        <end position="572"/>
    </location>
</feature>
<dbReference type="Proteomes" id="UP000187735">
    <property type="component" value="Chromosome"/>
</dbReference>
<dbReference type="GO" id="GO:0006808">
    <property type="term" value="P:regulation of nitrogen utilization"/>
    <property type="evidence" value="ECO:0007669"/>
    <property type="project" value="UniProtKB-UniRule"/>
</dbReference>
<dbReference type="KEGG" id="fmr:Fuma_00423"/>
<dbReference type="InterPro" id="IPR043519">
    <property type="entry name" value="NT_sf"/>
</dbReference>
<dbReference type="OrthoDB" id="9758038at2"/>
<proteinExistence type="inferred from homology"/>
<comment type="catalytic activity">
    <reaction evidence="6">
        <text>[protein-PII]-uridylyl-L-tyrosine + H2O = [protein-PII]-L-tyrosine + UMP + H(+)</text>
        <dbReference type="Rhea" id="RHEA:48600"/>
        <dbReference type="Rhea" id="RHEA-COMP:12147"/>
        <dbReference type="Rhea" id="RHEA-COMP:12148"/>
        <dbReference type="ChEBI" id="CHEBI:15377"/>
        <dbReference type="ChEBI" id="CHEBI:15378"/>
        <dbReference type="ChEBI" id="CHEBI:46858"/>
        <dbReference type="ChEBI" id="CHEBI:57865"/>
        <dbReference type="ChEBI" id="CHEBI:90602"/>
    </reaction>
</comment>
<dbReference type="PANTHER" id="PTHR47320:SF1">
    <property type="entry name" value="BIFUNCTIONAL URIDYLYLTRANSFERASE_URIDYLYL-REMOVING ENZYME"/>
    <property type="match status" value="1"/>
</dbReference>
<evidence type="ECO:0000256" key="2">
    <source>
        <dbReference type="ARBA" id="ARBA00022695"/>
    </source>
</evidence>
<evidence type="ECO:0000256" key="3">
    <source>
        <dbReference type="ARBA" id="ARBA00022801"/>
    </source>
</evidence>
<comment type="cofactor">
    <cofactor evidence="6">
        <name>Mg(2+)</name>
        <dbReference type="ChEBI" id="CHEBI:18420"/>
    </cofactor>
</comment>
<dbReference type="GO" id="GO:0008081">
    <property type="term" value="F:phosphoric diester hydrolase activity"/>
    <property type="evidence" value="ECO:0007669"/>
    <property type="project" value="UniProtKB-UniRule"/>
</dbReference>
<keyword evidence="1 6" id="KW-0808">Transferase</keyword>
<name>A0A1P8W9W0_9PLAN</name>
<evidence type="ECO:0000256" key="5">
    <source>
        <dbReference type="ARBA" id="ARBA00023268"/>
    </source>
</evidence>
<dbReference type="RefSeq" id="WP_077022677.1">
    <property type="nucleotide sequence ID" value="NZ_CP017641.1"/>
</dbReference>
<evidence type="ECO:0000256" key="4">
    <source>
        <dbReference type="ARBA" id="ARBA00022842"/>
    </source>
</evidence>
<dbReference type="Pfam" id="PF01966">
    <property type="entry name" value="HD"/>
    <property type="match status" value="1"/>
</dbReference>
<comment type="activity regulation">
    <text evidence="6">Uridylyltransferase (UTase) activity is inhibited by glutamine, while glutamine activates uridylyl-removing (UR) activity.</text>
</comment>
<dbReference type="SUPFAM" id="SSF81301">
    <property type="entry name" value="Nucleotidyltransferase"/>
    <property type="match status" value="1"/>
</dbReference>
<dbReference type="EC" id="2.7.7.59" evidence="6"/>
<dbReference type="GO" id="GO:0008773">
    <property type="term" value="F:[protein-PII] uridylyltransferase activity"/>
    <property type="evidence" value="ECO:0007669"/>
    <property type="project" value="UniProtKB-UniRule"/>
</dbReference>
<dbReference type="CDD" id="cd04899">
    <property type="entry name" value="ACT_ACR-UUR-like_2"/>
    <property type="match status" value="1"/>
</dbReference>
<dbReference type="SUPFAM" id="SSF109604">
    <property type="entry name" value="HD-domain/PDEase-like"/>
    <property type="match status" value="1"/>
</dbReference>
<dbReference type="PROSITE" id="PS51671">
    <property type="entry name" value="ACT"/>
    <property type="match status" value="2"/>
</dbReference>
<comment type="similarity">
    <text evidence="6">Belongs to the GlnD family.</text>
</comment>
<organism evidence="9 10">
    <name type="scientific">Fuerstiella marisgermanici</name>
    <dbReference type="NCBI Taxonomy" id="1891926"/>
    <lineage>
        <taxon>Bacteria</taxon>
        <taxon>Pseudomonadati</taxon>
        <taxon>Planctomycetota</taxon>
        <taxon>Planctomycetia</taxon>
        <taxon>Planctomycetales</taxon>
        <taxon>Planctomycetaceae</taxon>
        <taxon>Fuerstiella</taxon>
    </lineage>
</organism>
<keyword evidence="2 6" id="KW-0548">Nucleotidyltransferase</keyword>
<dbReference type="PANTHER" id="PTHR47320">
    <property type="entry name" value="BIFUNCTIONAL URIDYLYLTRANSFERASE/URIDYLYL-REMOVING ENZYME"/>
    <property type="match status" value="1"/>
</dbReference>
<accession>A0A1P8W9W0</accession>
<reference evidence="9 10" key="1">
    <citation type="journal article" date="2016" name="Front. Microbiol.">
        <title>Fuerstia marisgermanicae gen. nov., sp. nov., an Unusual Member of the Phylum Planctomycetes from the German Wadden Sea.</title>
        <authorList>
            <person name="Kohn T."/>
            <person name="Heuer A."/>
            <person name="Jogler M."/>
            <person name="Vollmers J."/>
            <person name="Boedeker C."/>
            <person name="Bunk B."/>
            <person name="Rast P."/>
            <person name="Borchert D."/>
            <person name="Glockner I."/>
            <person name="Freese H.M."/>
            <person name="Klenk H.P."/>
            <person name="Overmann J."/>
            <person name="Kaster A.K."/>
            <person name="Rohde M."/>
            <person name="Wiegand S."/>
            <person name="Jogler C."/>
        </authorList>
    </citation>
    <scope>NUCLEOTIDE SEQUENCE [LARGE SCALE GENOMIC DNA]</scope>
    <source>
        <strain evidence="9 10">NH11</strain>
    </source>
</reference>
<dbReference type="Pfam" id="PF24931">
    <property type="entry name" value="ACT_ACR9_3rd"/>
    <property type="match status" value="1"/>
</dbReference>
<feature type="region of interest" description="Uridylyltransferase" evidence="6">
    <location>
        <begin position="1"/>
        <end position="338"/>
    </location>
</feature>
<keyword evidence="4 6" id="KW-0460">Magnesium</keyword>
<feature type="domain" description="ACT" evidence="7">
    <location>
        <begin position="823"/>
        <end position="900"/>
    </location>
</feature>